<sequence length="255" mass="29217">MDDLPRVFLKSVFNYVSAKDHDSELRQLSGQLSVFVQEKEKHLHFVELSLYVSPRSSTIHAKFLCFANEYINGLLDVGSQLEKCLQQVIKAKQSGFFNCVCVHLETDVHLPTHPSLTSFDSRCPRFRKLLQLCTCSRQISVGMRTDTPEGVDFDFSWLFDNLLRKDICLTQIKVGGRSNNLWNSLLDLLRDQISSEPANRSTYRLEYHCQPPPARRLVGPLPLETRPVRTLTSLQNTPLKRPAAPDRPVRRAHNK</sequence>
<evidence type="ECO:0000313" key="2">
    <source>
        <dbReference type="EMBL" id="TKR63545.1"/>
    </source>
</evidence>
<feature type="region of interest" description="Disordered" evidence="1">
    <location>
        <begin position="230"/>
        <end position="255"/>
    </location>
</feature>
<evidence type="ECO:0000256" key="1">
    <source>
        <dbReference type="SAM" id="MobiDB-lite"/>
    </source>
</evidence>
<dbReference type="AlphaFoldDB" id="A0A4V5ZYG0"/>
<accession>A0A4V5ZYG0</accession>
<reference evidence="2 3" key="1">
    <citation type="journal article" date="2015" name="Genome Biol.">
        <title>Comparative genomics of Steinernema reveals deeply conserved gene regulatory networks.</title>
        <authorList>
            <person name="Dillman A.R."/>
            <person name="Macchietto M."/>
            <person name="Porter C.F."/>
            <person name="Rogers A."/>
            <person name="Williams B."/>
            <person name="Antoshechkin I."/>
            <person name="Lee M.M."/>
            <person name="Goodwin Z."/>
            <person name="Lu X."/>
            <person name="Lewis E.E."/>
            <person name="Goodrich-Blair H."/>
            <person name="Stock S.P."/>
            <person name="Adams B.J."/>
            <person name="Sternberg P.W."/>
            <person name="Mortazavi A."/>
        </authorList>
    </citation>
    <scope>NUCLEOTIDE SEQUENCE [LARGE SCALE GENOMIC DNA]</scope>
    <source>
        <strain evidence="2 3">ALL</strain>
    </source>
</reference>
<name>A0A4V5ZYG0_STECR</name>
<dbReference type="Proteomes" id="UP000298663">
    <property type="component" value="Unassembled WGS sequence"/>
</dbReference>
<gene>
    <name evidence="2" type="ORF">L596_027360</name>
</gene>
<dbReference type="EMBL" id="AZBU02000010">
    <property type="protein sequence ID" value="TKR63545.1"/>
    <property type="molecule type" value="Genomic_DNA"/>
</dbReference>
<comment type="caution">
    <text evidence="2">The sequence shown here is derived from an EMBL/GenBank/DDBJ whole genome shotgun (WGS) entry which is preliminary data.</text>
</comment>
<organism evidence="2 3">
    <name type="scientific">Steinernema carpocapsae</name>
    <name type="common">Entomopathogenic nematode</name>
    <dbReference type="NCBI Taxonomy" id="34508"/>
    <lineage>
        <taxon>Eukaryota</taxon>
        <taxon>Metazoa</taxon>
        <taxon>Ecdysozoa</taxon>
        <taxon>Nematoda</taxon>
        <taxon>Chromadorea</taxon>
        <taxon>Rhabditida</taxon>
        <taxon>Tylenchina</taxon>
        <taxon>Panagrolaimomorpha</taxon>
        <taxon>Strongyloidoidea</taxon>
        <taxon>Steinernematidae</taxon>
        <taxon>Steinernema</taxon>
    </lineage>
</organism>
<proteinExistence type="predicted"/>
<protein>
    <submittedName>
        <fullName evidence="2">Uncharacterized protein</fullName>
    </submittedName>
</protein>
<evidence type="ECO:0000313" key="3">
    <source>
        <dbReference type="Proteomes" id="UP000298663"/>
    </source>
</evidence>
<reference evidence="2 3" key="2">
    <citation type="journal article" date="2019" name="G3 (Bethesda)">
        <title>Hybrid Assembly of the Genome of the Entomopathogenic Nematode Steinernema carpocapsae Identifies the X-Chromosome.</title>
        <authorList>
            <person name="Serra L."/>
            <person name="Macchietto M."/>
            <person name="Macias-Munoz A."/>
            <person name="McGill C.J."/>
            <person name="Rodriguez I.M."/>
            <person name="Rodriguez B."/>
            <person name="Murad R."/>
            <person name="Mortazavi A."/>
        </authorList>
    </citation>
    <scope>NUCLEOTIDE SEQUENCE [LARGE SCALE GENOMIC DNA]</scope>
    <source>
        <strain evidence="2 3">ALL</strain>
    </source>
</reference>
<keyword evidence="3" id="KW-1185">Reference proteome</keyword>